<sequence>MRGAFGLWLRAKLEKAEIFINNWVSKHFVGCSELKTFYLKKCSFVSDSGLMSFSKSVESLESLQLDECHMISKQGIINSLANCCKKLKALGLSKCIGIKDWISTSISLPYPPITNHLPLYITIVSLSEIGRNCTAVTDLDVRAAKQNSLLLLSLAGCSLVSDKSLPFLVSLGNTLVGLNVQNFRGISSSSISLLFDKLWR</sequence>
<name>A0A5A7PTT0_STRAF</name>
<reference evidence="2" key="1">
    <citation type="journal article" date="2019" name="Curr. Biol.">
        <title>Genome Sequence of Striga asiatica Provides Insight into the Evolution of Plant Parasitism.</title>
        <authorList>
            <person name="Yoshida S."/>
            <person name="Kim S."/>
            <person name="Wafula E.K."/>
            <person name="Tanskanen J."/>
            <person name="Kim Y.M."/>
            <person name="Honaas L."/>
            <person name="Yang Z."/>
            <person name="Spallek T."/>
            <person name="Conn C.E."/>
            <person name="Ichihashi Y."/>
            <person name="Cheong K."/>
            <person name="Cui S."/>
            <person name="Der J.P."/>
            <person name="Gundlach H."/>
            <person name="Jiao Y."/>
            <person name="Hori C."/>
            <person name="Ishida J.K."/>
            <person name="Kasahara H."/>
            <person name="Kiba T."/>
            <person name="Kim M.S."/>
            <person name="Koo N."/>
            <person name="Laohavisit A."/>
            <person name="Lee Y.H."/>
            <person name="Lumba S."/>
            <person name="McCourt P."/>
            <person name="Mortimer J.C."/>
            <person name="Mutuku J.M."/>
            <person name="Nomura T."/>
            <person name="Sasaki-Sekimoto Y."/>
            <person name="Seto Y."/>
            <person name="Wang Y."/>
            <person name="Wakatake T."/>
            <person name="Sakakibara H."/>
            <person name="Demura T."/>
            <person name="Yamaguchi S."/>
            <person name="Yoneyama K."/>
            <person name="Manabe R.I."/>
            <person name="Nelson D.C."/>
            <person name="Schulman A.H."/>
            <person name="Timko M.P."/>
            <person name="dePamphilis C.W."/>
            <person name="Choi D."/>
            <person name="Shirasu K."/>
        </authorList>
    </citation>
    <scope>NUCLEOTIDE SEQUENCE [LARGE SCALE GENOMIC DNA]</scope>
    <source>
        <strain evidence="2">cv. UVA1</strain>
    </source>
</reference>
<dbReference type="InterPro" id="IPR032675">
    <property type="entry name" value="LRR_dom_sf"/>
</dbReference>
<keyword evidence="2" id="KW-1185">Reference proteome</keyword>
<dbReference type="SUPFAM" id="SSF52047">
    <property type="entry name" value="RNI-like"/>
    <property type="match status" value="1"/>
</dbReference>
<dbReference type="AlphaFoldDB" id="A0A5A7PTT0"/>
<dbReference type="SMART" id="SM00367">
    <property type="entry name" value="LRR_CC"/>
    <property type="match status" value="4"/>
</dbReference>
<gene>
    <name evidence="1" type="ORF">STAS_12559</name>
</gene>
<dbReference type="PANTHER" id="PTHR13318:SF178">
    <property type="entry name" value="OS02G0200900 PROTEIN"/>
    <property type="match status" value="1"/>
</dbReference>
<dbReference type="GO" id="GO:0031146">
    <property type="term" value="P:SCF-dependent proteasomal ubiquitin-dependent protein catabolic process"/>
    <property type="evidence" value="ECO:0007669"/>
    <property type="project" value="TreeGrafter"/>
</dbReference>
<proteinExistence type="predicted"/>
<feature type="non-terminal residue" evidence="1">
    <location>
        <position position="200"/>
    </location>
</feature>
<dbReference type="InterPro" id="IPR006553">
    <property type="entry name" value="Leu-rich_rpt_Cys-con_subtyp"/>
</dbReference>
<dbReference type="GO" id="GO:0019005">
    <property type="term" value="C:SCF ubiquitin ligase complex"/>
    <property type="evidence" value="ECO:0007669"/>
    <property type="project" value="TreeGrafter"/>
</dbReference>
<evidence type="ECO:0000313" key="2">
    <source>
        <dbReference type="Proteomes" id="UP000325081"/>
    </source>
</evidence>
<dbReference type="OrthoDB" id="550575at2759"/>
<protein>
    <submittedName>
        <fullName evidence="1">F-box/LRR-repeat protein 20</fullName>
    </submittedName>
</protein>
<dbReference type="PANTHER" id="PTHR13318">
    <property type="entry name" value="PARTNER OF PAIRED, ISOFORM B-RELATED"/>
    <property type="match status" value="1"/>
</dbReference>
<dbReference type="Proteomes" id="UP000325081">
    <property type="component" value="Unassembled WGS sequence"/>
</dbReference>
<comment type="caution">
    <text evidence="1">The sequence shown here is derived from an EMBL/GenBank/DDBJ whole genome shotgun (WGS) entry which is preliminary data.</text>
</comment>
<dbReference type="EMBL" id="BKCP01005084">
    <property type="protein sequence ID" value="GER36225.1"/>
    <property type="molecule type" value="Genomic_DNA"/>
</dbReference>
<evidence type="ECO:0000313" key="1">
    <source>
        <dbReference type="EMBL" id="GER36225.1"/>
    </source>
</evidence>
<accession>A0A5A7PTT0</accession>
<dbReference type="Gene3D" id="3.80.10.10">
    <property type="entry name" value="Ribonuclease Inhibitor"/>
    <property type="match status" value="1"/>
</dbReference>
<organism evidence="1 2">
    <name type="scientific">Striga asiatica</name>
    <name type="common">Asiatic witchweed</name>
    <name type="synonym">Buchnera asiatica</name>
    <dbReference type="NCBI Taxonomy" id="4170"/>
    <lineage>
        <taxon>Eukaryota</taxon>
        <taxon>Viridiplantae</taxon>
        <taxon>Streptophyta</taxon>
        <taxon>Embryophyta</taxon>
        <taxon>Tracheophyta</taxon>
        <taxon>Spermatophyta</taxon>
        <taxon>Magnoliopsida</taxon>
        <taxon>eudicotyledons</taxon>
        <taxon>Gunneridae</taxon>
        <taxon>Pentapetalae</taxon>
        <taxon>asterids</taxon>
        <taxon>lamiids</taxon>
        <taxon>Lamiales</taxon>
        <taxon>Orobanchaceae</taxon>
        <taxon>Buchnereae</taxon>
        <taxon>Striga</taxon>
    </lineage>
</organism>